<dbReference type="InterPro" id="IPR036396">
    <property type="entry name" value="Cyt_P450_sf"/>
</dbReference>
<evidence type="ECO:0000256" key="1">
    <source>
        <dbReference type="ARBA" id="ARBA00010617"/>
    </source>
</evidence>
<dbReference type="GO" id="GO:0016705">
    <property type="term" value="F:oxidoreductase activity, acting on paired donors, with incorporation or reduction of molecular oxygen"/>
    <property type="evidence" value="ECO:0007669"/>
    <property type="project" value="InterPro"/>
</dbReference>
<comment type="caution">
    <text evidence="3">The sequence shown here is derived from an EMBL/GenBank/DDBJ whole genome shotgun (WGS) entry which is preliminary data.</text>
</comment>
<dbReference type="GO" id="GO:0020037">
    <property type="term" value="F:heme binding"/>
    <property type="evidence" value="ECO:0007669"/>
    <property type="project" value="InterPro"/>
</dbReference>
<evidence type="ECO:0000313" key="4">
    <source>
        <dbReference type="Proteomes" id="UP000187203"/>
    </source>
</evidence>
<dbReference type="SUPFAM" id="SSF48264">
    <property type="entry name" value="Cytochrome P450"/>
    <property type="match status" value="1"/>
</dbReference>
<evidence type="ECO:0000313" key="3">
    <source>
        <dbReference type="EMBL" id="OMO92683.1"/>
    </source>
</evidence>
<organism evidence="3 4">
    <name type="scientific">Corchorus olitorius</name>
    <dbReference type="NCBI Taxonomy" id="93759"/>
    <lineage>
        <taxon>Eukaryota</taxon>
        <taxon>Viridiplantae</taxon>
        <taxon>Streptophyta</taxon>
        <taxon>Embryophyta</taxon>
        <taxon>Tracheophyta</taxon>
        <taxon>Spermatophyta</taxon>
        <taxon>Magnoliopsida</taxon>
        <taxon>eudicotyledons</taxon>
        <taxon>Gunneridae</taxon>
        <taxon>Pentapetalae</taxon>
        <taxon>rosids</taxon>
        <taxon>malvids</taxon>
        <taxon>Malvales</taxon>
        <taxon>Malvaceae</taxon>
        <taxon>Grewioideae</taxon>
        <taxon>Apeibeae</taxon>
        <taxon>Corchorus</taxon>
    </lineage>
</organism>
<dbReference type="GO" id="GO:0005506">
    <property type="term" value="F:iron ion binding"/>
    <property type="evidence" value="ECO:0007669"/>
    <property type="project" value="InterPro"/>
</dbReference>
<protein>
    <submittedName>
        <fullName evidence="3">Cytochrome P450</fullName>
    </submittedName>
</protein>
<dbReference type="AlphaFoldDB" id="A0A1R3JCY2"/>
<name>A0A1R3JCY2_9ROSI</name>
<comment type="similarity">
    <text evidence="1">Belongs to the cytochrome P450 family.</text>
</comment>
<reference evidence="4" key="1">
    <citation type="submission" date="2013-09" db="EMBL/GenBank/DDBJ databases">
        <title>Corchorus olitorius genome sequencing.</title>
        <authorList>
            <person name="Alam M."/>
            <person name="Haque M.S."/>
            <person name="Islam M.S."/>
            <person name="Emdad E.M."/>
            <person name="Islam M.M."/>
            <person name="Ahmed B."/>
            <person name="Halim A."/>
            <person name="Hossen Q.M.M."/>
            <person name="Hossain M.Z."/>
            <person name="Ahmed R."/>
            <person name="Khan M.M."/>
            <person name="Islam R."/>
            <person name="Rashid M.M."/>
            <person name="Khan S.A."/>
            <person name="Rahman M.S."/>
            <person name="Alam M."/>
            <person name="Yahiya A.S."/>
            <person name="Khan M.S."/>
            <person name="Azam M.S."/>
            <person name="Haque T."/>
            <person name="Lashkar M.Z.H."/>
            <person name="Akhand A.I."/>
            <person name="Morshed G."/>
            <person name="Roy S."/>
            <person name="Uddin K.S."/>
            <person name="Rabeya T."/>
            <person name="Hossain A.S."/>
            <person name="Chowdhury A."/>
            <person name="Snigdha A.R."/>
            <person name="Mortoza M.S."/>
            <person name="Matin S.A."/>
            <person name="Hoque S.M.E."/>
            <person name="Islam M.K."/>
            <person name="Roy D.K."/>
            <person name="Haider R."/>
            <person name="Moosa M.M."/>
            <person name="Elias S.M."/>
            <person name="Hasan A.M."/>
            <person name="Jahan S."/>
            <person name="Shafiuddin M."/>
            <person name="Mahmood N."/>
            <person name="Shommy N.S."/>
        </authorList>
    </citation>
    <scope>NUCLEOTIDE SEQUENCE [LARGE SCALE GENOMIC DNA]</scope>
    <source>
        <strain evidence="4">cv. O-4</strain>
    </source>
</reference>
<keyword evidence="2" id="KW-0732">Signal</keyword>
<feature type="signal peptide" evidence="2">
    <location>
        <begin position="1"/>
        <end position="21"/>
    </location>
</feature>
<dbReference type="Proteomes" id="UP000187203">
    <property type="component" value="Unassembled WGS sequence"/>
</dbReference>
<accession>A0A1R3JCY2</accession>
<dbReference type="Pfam" id="PF00067">
    <property type="entry name" value="p450"/>
    <property type="match status" value="1"/>
</dbReference>
<dbReference type="PANTHER" id="PTHR47950">
    <property type="entry name" value="CYTOCHROME P450, FAMILY 76, SUBFAMILY C, POLYPEPTIDE 5-RELATED"/>
    <property type="match status" value="1"/>
</dbReference>
<proteinExistence type="inferred from homology"/>
<evidence type="ECO:0000256" key="2">
    <source>
        <dbReference type="SAM" id="SignalP"/>
    </source>
</evidence>
<dbReference type="STRING" id="93759.A0A1R3JCY2"/>
<dbReference type="OrthoDB" id="1877779at2759"/>
<gene>
    <name evidence="3" type="ORF">COLO4_17411</name>
</gene>
<feature type="chain" id="PRO_5012503653" evidence="2">
    <location>
        <begin position="22"/>
        <end position="292"/>
    </location>
</feature>
<dbReference type="GO" id="GO:0004497">
    <property type="term" value="F:monooxygenase activity"/>
    <property type="evidence" value="ECO:0007669"/>
    <property type="project" value="InterPro"/>
</dbReference>
<dbReference type="Gene3D" id="1.10.630.10">
    <property type="entry name" value="Cytochrome P450"/>
    <property type="match status" value="1"/>
</dbReference>
<dbReference type="PANTHER" id="PTHR47950:SF6">
    <property type="entry name" value="CYTOCHROME P450"/>
    <property type="match status" value="1"/>
</dbReference>
<sequence length="292" mass="33197">MALALLFTVLLLLSLPFLILKNYKSTKVPPLPPGPKPWPILGNLLETMGKGKKPHLDLAQLAKLHGPLISLRLGTQLLIVGSSSATASEIIKTHDRQLAGRPIPDVLMTSFGTHPELNRLAWTDLSDEWRSFRALMRANLFSPKMVDNQSCIREKKVGEMMEYLGTKEGEVIRIRDAIFVFVFNSLGNYYFSRDFVTFDGEETEKVTKLIREMMKLWIAPNISDFYPLLSFLDLQGLRKKSDECVRKLRLLWDGYIRDRRAIKLGAVSDFLDVLIQSGFSDEQISYIFVVCS</sequence>
<dbReference type="EMBL" id="AWUE01016338">
    <property type="protein sequence ID" value="OMO92683.1"/>
    <property type="molecule type" value="Genomic_DNA"/>
</dbReference>
<dbReference type="InterPro" id="IPR001128">
    <property type="entry name" value="Cyt_P450"/>
</dbReference>
<keyword evidence="4" id="KW-1185">Reference proteome</keyword>